<feature type="domain" description="Tyr recombinase" evidence="2">
    <location>
        <begin position="1"/>
        <end position="71"/>
    </location>
</feature>
<dbReference type="EMBL" id="JBHMAX010000012">
    <property type="protein sequence ID" value="MFB9731576.1"/>
    <property type="molecule type" value="Genomic_DNA"/>
</dbReference>
<accession>A0ABV5V1B3</accession>
<evidence type="ECO:0000256" key="1">
    <source>
        <dbReference type="ARBA" id="ARBA00023172"/>
    </source>
</evidence>
<evidence type="ECO:0000313" key="3">
    <source>
        <dbReference type="EMBL" id="MFB9731576.1"/>
    </source>
</evidence>
<proteinExistence type="predicted"/>
<dbReference type="Gene3D" id="1.10.443.10">
    <property type="entry name" value="Intergrase catalytic core"/>
    <property type="match status" value="1"/>
</dbReference>
<dbReference type="InterPro" id="IPR002104">
    <property type="entry name" value="Integrase_catalytic"/>
</dbReference>
<dbReference type="RefSeq" id="WP_238330219.1">
    <property type="nucleotide sequence ID" value="NZ_JBHMAX010000012.1"/>
</dbReference>
<dbReference type="PROSITE" id="PS51898">
    <property type="entry name" value="TYR_RECOMBINASE"/>
    <property type="match status" value="1"/>
</dbReference>
<dbReference type="Proteomes" id="UP001589613">
    <property type="component" value="Unassembled WGS sequence"/>
</dbReference>
<dbReference type="SUPFAM" id="SSF56349">
    <property type="entry name" value="DNA breaking-rejoining enzymes"/>
    <property type="match status" value="1"/>
</dbReference>
<comment type="caution">
    <text evidence="3">The sequence shown here is derived from an EMBL/GenBank/DDBJ whole genome shotgun (WGS) entry which is preliminary data.</text>
</comment>
<organism evidence="3 4">
    <name type="scientific">Ornithinimicrobium kibberense</name>
    <dbReference type="NCBI Taxonomy" id="282060"/>
    <lineage>
        <taxon>Bacteria</taxon>
        <taxon>Bacillati</taxon>
        <taxon>Actinomycetota</taxon>
        <taxon>Actinomycetes</taxon>
        <taxon>Micrococcales</taxon>
        <taxon>Ornithinimicrobiaceae</taxon>
        <taxon>Ornithinimicrobium</taxon>
    </lineage>
</organism>
<sequence>MSTLNKAWHPAWAAAGRPDLRWHDLRHTGAVFAAQAGATLAELMARLGHSTHKAALRYQHAAADRDARIAEALSAMVEAGSPRRDGL</sequence>
<name>A0ABV5V1B3_9MICO</name>
<protein>
    <submittedName>
        <fullName evidence="3">Tyrosine-type recombinase/integrase</fullName>
    </submittedName>
</protein>
<keyword evidence="4" id="KW-1185">Reference proteome</keyword>
<dbReference type="InterPro" id="IPR013762">
    <property type="entry name" value="Integrase-like_cat_sf"/>
</dbReference>
<gene>
    <name evidence="3" type="ORF">ACFFN0_05935</name>
</gene>
<evidence type="ECO:0000313" key="4">
    <source>
        <dbReference type="Proteomes" id="UP001589613"/>
    </source>
</evidence>
<dbReference type="Pfam" id="PF00589">
    <property type="entry name" value="Phage_integrase"/>
    <property type="match status" value="1"/>
</dbReference>
<dbReference type="InterPro" id="IPR011010">
    <property type="entry name" value="DNA_brk_join_enz"/>
</dbReference>
<keyword evidence="1" id="KW-0233">DNA recombination</keyword>
<reference evidence="3 4" key="1">
    <citation type="submission" date="2024-09" db="EMBL/GenBank/DDBJ databases">
        <authorList>
            <person name="Sun Q."/>
            <person name="Mori K."/>
        </authorList>
    </citation>
    <scope>NUCLEOTIDE SEQUENCE [LARGE SCALE GENOMIC DNA]</scope>
    <source>
        <strain evidence="3 4">JCM 12763</strain>
    </source>
</reference>
<evidence type="ECO:0000259" key="2">
    <source>
        <dbReference type="PROSITE" id="PS51898"/>
    </source>
</evidence>